<dbReference type="EMBL" id="CM043772">
    <property type="protein sequence ID" value="KAI4840521.1"/>
    <property type="molecule type" value="Genomic_DNA"/>
</dbReference>
<gene>
    <name evidence="1" type="ORF">MKS88_001248</name>
</gene>
<protein>
    <submittedName>
        <fullName evidence="1">Uncharacterized protein</fullName>
    </submittedName>
</protein>
<evidence type="ECO:0000313" key="1">
    <source>
        <dbReference type="EMBL" id="KAI4840521.1"/>
    </source>
</evidence>
<keyword evidence="2" id="KW-1185">Reference proteome</keyword>
<reference evidence="1" key="1">
    <citation type="submission" date="2022-06" db="EMBL/GenBank/DDBJ databases">
        <title>The First Complete Genome of the Simian Malaria Parasite Plasmodium brasilianum.</title>
        <authorList>
            <person name="Bajic M."/>
            <person name="Ravishankar S."/>
        </authorList>
    </citation>
    <scope>NUCLEOTIDE SEQUENCE</scope>
    <source>
        <strain evidence="1">Bolivian I</strain>
    </source>
</reference>
<comment type="caution">
    <text evidence="1">The sequence shown here is derived from an EMBL/GenBank/DDBJ whole genome shotgun (WGS) entry which is preliminary data.</text>
</comment>
<accession>A0ACB9YGH0</accession>
<name>A0ACB9YGH0_PLABR</name>
<organism evidence="1 2">
    <name type="scientific">Plasmodium brasilianum</name>
    <dbReference type="NCBI Taxonomy" id="5824"/>
    <lineage>
        <taxon>Eukaryota</taxon>
        <taxon>Sar</taxon>
        <taxon>Alveolata</taxon>
        <taxon>Apicomplexa</taxon>
        <taxon>Aconoidasida</taxon>
        <taxon>Haemosporida</taxon>
        <taxon>Plasmodiidae</taxon>
        <taxon>Plasmodium</taxon>
        <taxon>Plasmodium (Plasmodium)</taxon>
    </lineage>
</organism>
<evidence type="ECO:0000313" key="2">
    <source>
        <dbReference type="Proteomes" id="UP001056978"/>
    </source>
</evidence>
<dbReference type="Proteomes" id="UP001056978">
    <property type="component" value="Chromosome 4"/>
</dbReference>
<proteinExistence type="predicted"/>
<sequence>MIIKPVGGYKLNGKLHTRNSRAMEESEQLKGSNNEEYNQENIHCIKGNSIMQIRDIEILYMEEKNVHFEVMLFRNIDYMDFIRKNFSAILQKINT</sequence>